<dbReference type="InterPro" id="IPR041223">
    <property type="entry name" value="ApeA_NTD"/>
</dbReference>
<dbReference type="Pfam" id="PF18739">
    <property type="entry name" value="HEPN_Apea"/>
    <property type="match status" value="1"/>
</dbReference>
<evidence type="ECO:0000259" key="2">
    <source>
        <dbReference type="Pfam" id="PF18862"/>
    </source>
</evidence>
<protein>
    <recommendedName>
        <fullName evidence="5">ApeA N-terminal domain-containing protein</fullName>
    </recommendedName>
</protein>
<dbReference type="Proteomes" id="UP001139000">
    <property type="component" value="Unassembled WGS sequence"/>
</dbReference>
<evidence type="ECO:0000313" key="4">
    <source>
        <dbReference type="Proteomes" id="UP001139000"/>
    </source>
</evidence>
<proteinExistence type="predicted"/>
<evidence type="ECO:0008006" key="5">
    <source>
        <dbReference type="Google" id="ProtNLM"/>
    </source>
</evidence>
<organism evidence="3 4">
    <name type="scientific">Dyadobacter chenwenxiniae</name>
    <dbReference type="NCBI Taxonomy" id="2906456"/>
    <lineage>
        <taxon>Bacteria</taxon>
        <taxon>Pseudomonadati</taxon>
        <taxon>Bacteroidota</taxon>
        <taxon>Cytophagia</taxon>
        <taxon>Cytophagales</taxon>
        <taxon>Spirosomataceae</taxon>
        <taxon>Dyadobacter</taxon>
    </lineage>
</organism>
<name>A0A9X1PFT6_9BACT</name>
<feature type="domain" description="ApeA N-terminal" evidence="2">
    <location>
        <begin position="17"/>
        <end position="290"/>
    </location>
</feature>
<reference evidence="3" key="1">
    <citation type="submission" date="2021-12" db="EMBL/GenBank/DDBJ databases">
        <title>Novel species in genus Dyadobacter.</title>
        <authorList>
            <person name="Ma C."/>
        </authorList>
    </citation>
    <scope>NUCLEOTIDE SEQUENCE</scope>
    <source>
        <strain evidence="3">LJ419</strain>
    </source>
</reference>
<evidence type="ECO:0000259" key="1">
    <source>
        <dbReference type="Pfam" id="PF18739"/>
    </source>
</evidence>
<accession>A0A9X1PFT6</accession>
<dbReference type="AlphaFoldDB" id="A0A9X1PFT6"/>
<gene>
    <name evidence="3" type="ORF">LXM26_03600</name>
</gene>
<dbReference type="EMBL" id="JAJTTC010000001">
    <property type="protein sequence ID" value="MCF0060562.1"/>
    <property type="molecule type" value="Genomic_DNA"/>
</dbReference>
<keyword evidence="4" id="KW-1185">Reference proteome</keyword>
<dbReference type="Pfam" id="PF18862">
    <property type="entry name" value="ApeA_NTD1"/>
    <property type="match status" value="1"/>
</dbReference>
<sequence>MKQILPKITMMTKFPVKGYWFLPNHEENRIAGILNVEGDRFRLELFGSLNGNSHDEYLSSLEKEQSKNTPAIFGRGANGEGYSLLNCIPGASSLNLNSEFPLTSFIVGDIVAGCFLEDPNEAIFKKIRVQYSHLQEWLGFTGITRTSVDESGFSLEYKYPEPIAIAIDDQYKFTLNYKYDYQGKDQYRREINQDVFVDIESQISVSYLELSKQISLFCDFLSLATLSEVKVAAIKLFWNMKGEHEHNRPITLDVFLEPPLSYTPTVKHFSKFLFSFNQVDHLVKKLLENWLHMDGDLWPIRRYLIENIKPNNVFAVNNFLNIVQSLEGFHRRFRYAKQKGLSDRLLCLHDEFCHLSVISSAFVNKTEIFKQVVDSRHYYSHFYKKDSDDILDGKELYYVTKKIKLLLVACFLNQIGFDNDIIEVALTKV</sequence>
<dbReference type="InterPro" id="IPR041229">
    <property type="entry name" value="HEPN_Apea"/>
</dbReference>
<dbReference type="RefSeq" id="WP_234653400.1">
    <property type="nucleotide sequence ID" value="NZ_CP094997.1"/>
</dbReference>
<feature type="domain" description="Apea-like HEPN" evidence="1">
    <location>
        <begin position="320"/>
        <end position="420"/>
    </location>
</feature>
<comment type="caution">
    <text evidence="3">The sequence shown here is derived from an EMBL/GenBank/DDBJ whole genome shotgun (WGS) entry which is preliminary data.</text>
</comment>
<evidence type="ECO:0000313" key="3">
    <source>
        <dbReference type="EMBL" id="MCF0060562.1"/>
    </source>
</evidence>